<dbReference type="Proteomes" id="UP001597023">
    <property type="component" value="Unassembled WGS sequence"/>
</dbReference>
<keyword evidence="5 9" id="KW-0547">Nucleotide-binding</keyword>
<dbReference type="InterPro" id="IPR027417">
    <property type="entry name" value="P-loop_NTPase"/>
</dbReference>
<organism evidence="10 11">
    <name type="scientific">Streptomyces flavalbus</name>
    <dbReference type="NCBI Taxonomy" id="2665155"/>
    <lineage>
        <taxon>Bacteria</taxon>
        <taxon>Bacillati</taxon>
        <taxon>Actinomycetota</taxon>
        <taxon>Actinomycetes</taxon>
        <taxon>Kitasatosporales</taxon>
        <taxon>Streptomycetaceae</taxon>
        <taxon>Streptomyces</taxon>
    </lineage>
</organism>
<dbReference type="RefSeq" id="WP_381604346.1">
    <property type="nucleotide sequence ID" value="NZ_JBHTEB010000001.1"/>
</dbReference>
<keyword evidence="11" id="KW-1185">Reference proteome</keyword>
<keyword evidence="6 9" id="KW-0418">Kinase</keyword>
<evidence type="ECO:0000256" key="7">
    <source>
        <dbReference type="ARBA" id="ARBA00022840"/>
    </source>
</evidence>
<evidence type="ECO:0000256" key="5">
    <source>
        <dbReference type="ARBA" id="ARBA00022741"/>
    </source>
</evidence>
<comment type="pathway">
    <text evidence="1">Carbohydrate acid metabolism.</text>
</comment>
<dbReference type="PANTHER" id="PTHR43442">
    <property type="entry name" value="GLUCONOKINASE-RELATED"/>
    <property type="match status" value="1"/>
</dbReference>
<evidence type="ECO:0000256" key="3">
    <source>
        <dbReference type="ARBA" id="ARBA00012054"/>
    </source>
</evidence>
<sequence length="175" mass="18415">MSSHPPAPPCVVVAGVTGSGKSTVARLLADRLALPFAEGDDFHSPASIAKMAAATPLTDADRAPWLAAIGRWLRERAAAGTGGVVTCSALRRRYRDTLRAACPPAFFLQLSADRATLTERLRDRPGHFMPAALLDSQLAALDALGPDERGAEVDATASPDRIVETAAGLLPWPRP</sequence>
<accession>A0ABW2W2A5</accession>
<dbReference type="PANTHER" id="PTHR43442:SF3">
    <property type="entry name" value="GLUCONOKINASE-RELATED"/>
    <property type="match status" value="1"/>
</dbReference>
<dbReference type="Pfam" id="PF13671">
    <property type="entry name" value="AAA_33"/>
    <property type="match status" value="1"/>
</dbReference>
<protein>
    <recommendedName>
        <fullName evidence="3 9">Gluconokinase</fullName>
        <ecNumber evidence="3 9">2.7.1.12</ecNumber>
    </recommendedName>
</protein>
<dbReference type="CDD" id="cd02021">
    <property type="entry name" value="GntK"/>
    <property type="match status" value="1"/>
</dbReference>
<evidence type="ECO:0000256" key="8">
    <source>
        <dbReference type="ARBA" id="ARBA00048090"/>
    </source>
</evidence>
<dbReference type="EC" id="2.7.1.12" evidence="3 9"/>
<evidence type="ECO:0000256" key="4">
    <source>
        <dbReference type="ARBA" id="ARBA00022679"/>
    </source>
</evidence>
<reference evidence="11" key="1">
    <citation type="journal article" date="2019" name="Int. J. Syst. Evol. Microbiol.">
        <title>The Global Catalogue of Microorganisms (GCM) 10K type strain sequencing project: providing services to taxonomists for standard genome sequencing and annotation.</title>
        <authorList>
            <consortium name="The Broad Institute Genomics Platform"/>
            <consortium name="The Broad Institute Genome Sequencing Center for Infectious Disease"/>
            <person name="Wu L."/>
            <person name="Ma J."/>
        </authorList>
    </citation>
    <scope>NUCLEOTIDE SEQUENCE [LARGE SCALE GENOMIC DNA]</scope>
    <source>
        <strain evidence="11">CGMCC 4.7400</strain>
    </source>
</reference>
<dbReference type="NCBIfam" id="TIGR01313">
    <property type="entry name" value="therm_gnt_kin"/>
    <property type="match status" value="1"/>
</dbReference>
<evidence type="ECO:0000256" key="9">
    <source>
        <dbReference type="RuleBase" id="RU363066"/>
    </source>
</evidence>
<dbReference type="Gene3D" id="3.40.50.300">
    <property type="entry name" value="P-loop containing nucleotide triphosphate hydrolases"/>
    <property type="match status" value="1"/>
</dbReference>
<evidence type="ECO:0000256" key="2">
    <source>
        <dbReference type="ARBA" id="ARBA00008420"/>
    </source>
</evidence>
<name>A0ABW2W2A5_9ACTN</name>
<comment type="similarity">
    <text evidence="2 9">Belongs to the gluconokinase GntK/GntV family.</text>
</comment>
<keyword evidence="7 9" id="KW-0067">ATP-binding</keyword>
<gene>
    <name evidence="10" type="ORF">ACFQZ6_00635</name>
</gene>
<dbReference type="EMBL" id="JBHTEB010000001">
    <property type="protein sequence ID" value="MFD0312762.1"/>
    <property type="molecule type" value="Genomic_DNA"/>
</dbReference>
<evidence type="ECO:0000313" key="11">
    <source>
        <dbReference type="Proteomes" id="UP001597023"/>
    </source>
</evidence>
<proteinExistence type="inferred from homology"/>
<evidence type="ECO:0000256" key="6">
    <source>
        <dbReference type="ARBA" id="ARBA00022777"/>
    </source>
</evidence>
<evidence type="ECO:0000313" key="10">
    <source>
        <dbReference type="EMBL" id="MFD0312762.1"/>
    </source>
</evidence>
<comment type="catalytic activity">
    <reaction evidence="8 9">
        <text>D-gluconate + ATP = 6-phospho-D-gluconate + ADP + H(+)</text>
        <dbReference type="Rhea" id="RHEA:19433"/>
        <dbReference type="ChEBI" id="CHEBI:15378"/>
        <dbReference type="ChEBI" id="CHEBI:18391"/>
        <dbReference type="ChEBI" id="CHEBI:30616"/>
        <dbReference type="ChEBI" id="CHEBI:58759"/>
        <dbReference type="ChEBI" id="CHEBI:456216"/>
        <dbReference type="EC" id="2.7.1.12"/>
    </reaction>
</comment>
<dbReference type="InterPro" id="IPR006001">
    <property type="entry name" value="Therm_gnt_kin"/>
</dbReference>
<keyword evidence="4 9" id="KW-0808">Transferase</keyword>
<comment type="caution">
    <text evidence="10">The sequence shown here is derived from an EMBL/GenBank/DDBJ whole genome shotgun (WGS) entry which is preliminary data.</text>
</comment>
<evidence type="ECO:0000256" key="1">
    <source>
        <dbReference type="ARBA" id="ARBA00004761"/>
    </source>
</evidence>
<dbReference type="SUPFAM" id="SSF52540">
    <property type="entry name" value="P-loop containing nucleoside triphosphate hydrolases"/>
    <property type="match status" value="1"/>
</dbReference>